<feature type="compositionally biased region" description="Polar residues" evidence="1">
    <location>
        <begin position="1"/>
        <end position="11"/>
    </location>
</feature>
<evidence type="ECO:0000313" key="2">
    <source>
        <dbReference type="EMBL" id="MBX17206.1"/>
    </source>
</evidence>
<evidence type="ECO:0000256" key="1">
    <source>
        <dbReference type="SAM" id="MobiDB-lite"/>
    </source>
</evidence>
<accession>A0A2P2LGW5</accession>
<organism evidence="2">
    <name type="scientific">Rhizophora mucronata</name>
    <name type="common">Asiatic mangrove</name>
    <dbReference type="NCBI Taxonomy" id="61149"/>
    <lineage>
        <taxon>Eukaryota</taxon>
        <taxon>Viridiplantae</taxon>
        <taxon>Streptophyta</taxon>
        <taxon>Embryophyta</taxon>
        <taxon>Tracheophyta</taxon>
        <taxon>Spermatophyta</taxon>
        <taxon>Magnoliopsida</taxon>
        <taxon>eudicotyledons</taxon>
        <taxon>Gunneridae</taxon>
        <taxon>Pentapetalae</taxon>
        <taxon>rosids</taxon>
        <taxon>fabids</taxon>
        <taxon>Malpighiales</taxon>
        <taxon>Rhizophoraceae</taxon>
        <taxon>Rhizophora</taxon>
    </lineage>
</organism>
<sequence>MNQFLSHNSYSFDHIALSHPPPQSGEEHPNRSNAQHSHQYRLH</sequence>
<dbReference type="AlphaFoldDB" id="A0A2P2LGW5"/>
<protein>
    <submittedName>
        <fullName evidence="2">Multisubstrate pseudouridine synthase 7 isoform X2</fullName>
    </submittedName>
</protein>
<proteinExistence type="predicted"/>
<dbReference type="EMBL" id="GGEC01036722">
    <property type="protein sequence ID" value="MBX17206.1"/>
    <property type="molecule type" value="Transcribed_RNA"/>
</dbReference>
<feature type="region of interest" description="Disordered" evidence="1">
    <location>
        <begin position="1"/>
        <end position="43"/>
    </location>
</feature>
<reference evidence="2" key="1">
    <citation type="submission" date="2018-02" db="EMBL/GenBank/DDBJ databases">
        <title>Rhizophora mucronata_Transcriptome.</title>
        <authorList>
            <person name="Meera S.P."/>
            <person name="Sreeshan A."/>
            <person name="Augustine A."/>
        </authorList>
    </citation>
    <scope>NUCLEOTIDE SEQUENCE</scope>
    <source>
        <tissue evidence="2">Leaf</tissue>
    </source>
</reference>
<name>A0A2P2LGW5_RHIMU</name>